<dbReference type="GO" id="GO:0004775">
    <property type="term" value="F:succinate-CoA ligase (ADP-forming) activity"/>
    <property type="evidence" value="ECO:0007669"/>
    <property type="project" value="TreeGrafter"/>
</dbReference>
<evidence type="ECO:0000259" key="1">
    <source>
        <dbReference type="Pfam" id="PF00549"/>
    </source>
</evidence>
<proteinExistence type="predicted"/>
<dbReference type="Gene3D" id="3.40.50.720">
    <property type="entry name" value="NAD(P)-binding Rossmann-like Domain"/>
    <property type="match status" value="1"/>
</dbReference>
<dbReference type="RefSeq" id="WP_143910991.1">
    <property type="nucleotide sequence ID" value="NZ_VLNT01000001.1"/>
</dbReference>
<dbReference type="PANTHER" id="PTHR11117:SF24">
    <property type="entry name" value="PROTEIN FDRA"/>
    <property type="match status" value="1"/>
</dbReference>
<dbReference type="Proteomes" id="UP000316988">
    <property type="component" value="Unassembled WGS sequence"/>
</dbReference>
<dbReference type="GO" id="GO:0009361">
    <property type="term" value="C:succinate-CoA ligase complex (ADP-forming)"/>
    <property type="evidence" value="ECO:0007669"/>
    <property type="project" value="TreeGrafter"/>
</dbReference>
<dbReference type="InterPro" id="IPR016102">
    <property type="entry name" value="Succinyl-CoA_synth-like"/>
</dbReference>
<feature type="domain" description="ATP-citrate synthase/succinyl-CoA ligase C-terminal" evidence="1">
    <location>
        <begin position="330"/>
        <end position="489"/>
    </location>
</feature>
<gene>
    <name evidence="2" type="ORF">FNM00_00140</name>
</gene>
<dbReference type="SUPFAM" id="SSF52210">
    <property type="entry name" value="Succinyl-CoA synthetase domains"/>
    <property type="match status" value="2"/>
</dbReference>
<dbReference type="Pfam" id="PF00549">
    <property type="entry name" value="Ligase_CoA"/>
    <property type="match status" value="1"/>
</dbReference>
<evidence type="ECO:0000313" key="3">
    <source>
        <dbReference type="Proteomes" id="UP000316988"/>
    </source>
</evidence>
<accession>A0A554SNW3</accession>
<dbReference type="OrthoDB" id="5580580at2"/>
<dbReference type="GO" id="GO:0005829">
    <property type="term" value="C:cytosol"/>
    <property type="evidence" value="ECO:0007669"/>
    <property type="project" value="TreeGrafter"/>
</dbReference>
<dbReference type="AlphaFoldDB" id="A0A554SNW3"/>
<dbReference type="EMBL" id="VLNT01000001">
    <property type="protein sequence ID" value="TSD68045.1"/>
    <property type="molecule type" value="Genomic_DNA"/>
</dbReference>
<dbReference type="InterPro" id="IPR005811">
    <property type="entry name" value="SUCC_ACL_C"/>
</dbReference>
<sequence>MTTTGFEHVELRRGAYADSVALLQVSKDVAAVDGVTAAQVAMATDLNRDVIAQMGFTLPESTPNDMIVAVRLDDEGTLPAALEAVDAALARASRRSDDGASSEIEPPRTTLSAFDRTDAGLALVSVPGASAAVEAADALDAGRDVMIFSDNVPVEHEIALKQLATERGLLVMGPDCGTAVIDGIGLGFANAVRPGPVGIVAASGTGCQQLLCLLDHAGVGVSAALGVGGRDLSEAVSALSTREAMRRLDEDASTELIVVVSKPPAAKVAEELREYAATLTTPVQFALLGSGQPDLTTTAEAVLETLGRPVPEWPHQGETAQVEGGRLRGLFVGGTLCDEAMLIAADAVGDVYSNIPLEPRLELGADRRADGTVMIDFGDDGMTAGRAHPMIDPTLRLEDLARTARDGDASVVLMDVVLGHGAEDDPAGSLAPAISSAVETAKAGGRELAVVVACVGTQDDPQQTDRQAEALAAAGAEVFLSNAQATRRALSLIGAAR</sequence>
<dbReference type="PANTHER" id="PTHR11117">
    <property type="entry name" value="SUCCINYL-COA LIGASE SUBUNIT ALPHA"/>
    <property type="match status" value="1"/>
</dbReference>
<reference evidence="2 3" key="1">
    <citation type="submission" date="2019-07" db="EMBL/GenBank/DDBJ databases">
        <authorList>
            <person name="Zhao L.H."/>
        </authorList>
    </citation>
    <scope>NUCLEOTIDE SEQUENCE [LARGE SCALE GENOMIC DNA]</scope>
    <source>
        <strain evidence="2 3">Co35</strain>
    </source>
</reference>
<organism evidence="2 3">
    <name type="scientific">Aeromicrobium piscarium</name>
    <dbReference type="NCBI Taxonomy" id="2590901"/>
    <lineage>
        <taxon>Bacteria</taxon>
        <taxon>Bacillati</taxon>
        <taxon>Actinomycetota</taxon>
        <taxon>Actinomycetes</taxon>
        <taxon>Propionibacteriales</taxon>
        <taxon>Nocardioidaceae</taxon>
        <taxon>Aeromicrobium</taxon>
    </lineage>
</organism>
<evidence type="ECO:0000313" key="2">
    <source>
        <dbReference type="EMBL" id="TSD68045.1"/>
    </source>
</evidence>
<dbReference type="GO" id="GO:0004776">
    <property type="term" value="F:succinate-CoA ligase (GDP-forming) activity"/>
    <property type="evidence" value="ECO:0007669"/>
    <property type="project" value="TreeGrafter"/>
</dbReference>
<keyword evidence="3" id="KW-1185">Reference proteome</keyword>
<comment type="caution">
    <text evidence="2">The sequence shown here is derived from an EMBL/GenBank/DDBJ whole genome shotgun (WGS) entry which is preliminary data.</text>
</comment>
<dbReference type="GO" id="GO:0006099">
    <property type="term" value="P:tricarboxylic acid cycle"/>
    <property type="evidence" value="ECO:0007669"/>
    <property type="project" value="TreeGrafter"/>
</dbReference>
<protein>
    <submittedName>
        <fullName evidence="2">FdrA family protein</fullName>
    </submittedName>
</protein>
<dbReference type="Gene3D" id="3.40.50.261">
    <property type="entry name" value="Succinyl-CoA synthetase domains"/>
    <property type="match status" value="2"/>
</dbReference>
<name>A0A554SNW3_9ACTN</name>